<accession>A0AAW1MUW4</accession>
<proteinExistence type="predicted"/>
<evidence type="ECO:0000256" key="1">
    <source>
        <dbReference type="SAM" id="MobiDB-lite"/>
    </source>
</evidence>
<gene>
    <name evidence="2" type="ORF">RND81_02G170000</name>
</gene>
<dbReference type="AlphaFoldDB" id="A0AAW1MUW4"/>
<dbReference type="EMBL" id="JBDFQZ010000002">
    <property type="protein sequence ID" value="KAK9750053.1"/>
    <property type="molecule type" value="Genomic_DNA"/>
</dbReference>
<organism evidence="2 3">
    <name type="scientific">Saponaria officinalis</name>
    <name type="common">Common soapwort</name>
    <name type="synonym">Lychnis saponaria</name>
    <dbReference type="NCBI Taxonomy" id="3572"/>
    <lineage>
        <taxon>Eukaryota</taxon>
        <taxon>Viridiplantae</taxon>
        <taxon>Streptophyta</taxon>
        <taxon>Embryophyta</taxon>
        <taxon>Tracheophyta</taxon>
        <taxon>Spermatophyta</taxon>
        <taxon>Magnoliopsida</taxon>
        <taxon>eudicotyledons</taxon>
        <taxon>Gunneridae</taxon>
        <taxon>Pentapetalae</taxon>
        <taxon>Caryophyllales</taxon>
        <taxon>Caryophyllaceae</taxon>
        <taxon>Caryophylleae</taxon>
        <taxon>Saponaria</taxon>
    </lineage>
</organism>
<comment type="caution">
    <text evidence="2">The sequence shown here is derived from an EMBL/GenBank/DDBJ whole genome shotgun (WGS) entry which is preliminary data.</text>
</comment>
<dbReference type="Proteomes" id="UP001443914">
    <property type="component" value="Unassembled WGS sequence"/>
</dbReference>
<reference evidence="2" key="1">
    <citation type="submission" date="2024-03" db="EMBL/GenBank/DDBJ databases">
        <title>WGS assembly of Saponaria officinalis var. Norfolk2.</title>
        <authorList>
            <person name="Jenkins J."/>
            <person name="Shu S."/>
            <person name="Grimwood J."/>
            <person name="Barry K."/>
            <person name="Goodstein D."/>
            <person name="Schmutz J."/>
            <person name="Leebens-Mack J."/>
            <person name="Osbourn A."/>
        </authorList>
    </citation>
    <scope>NUCLEOTIDE SEQUENCE [LARGE SCALE GENOMIC DNA]</scope>
    <source>
        <strain evidence="2">JIC</strain>
    </source>
</reference>
<sequence>MKLIKSMKQLKFWSKTKKRKKFQQYHKLAYDHYIRPSFYNPPPPPNRPPPLPPPPPPPPEHHSSVCECHFCEVVEPSAPPLPPWLEIHERSYSGQESENWGDPILEVGESGLSKGRWMSVSEKETHESSLHERYSGQASDNWVEPFLEVGESGSSEDDRWMSVSEEKCGVVKRRGGGSGKLFGCIVDVGDFLFRCLFPCFRVSNHPKLSDKVV</sequence>
<feature type="compositionally biased region" description="Pro residues" evidence="1">
    <location>
        <begin position="39"/>
        <end position="58"/>
    </location>
</feature>
<feature type="region of interest" description="Disordered" evidence="1">
    <location>
        <begin position="36"/>
        <end position="62"/>
    </location>
</feature>
<keyword evidence="3" id="KW-1185">Reference proteome</keyword>
<evidence type="ECO:0000313" key="2">
    <source>
        <dbReference type="EMBL" id="KAK9750053.1"/>
    </source>
</evidence>
<name>A0AAW1MUW4_SAPOF</name>
<protein>
    <submittedName>
        <fullName evidence="2">Uncharacterized protein</fullName>
    </submittedName>
</protein>
<evidence type="ECO:0000313" key="3">
    <source>
        <dbReference type="Proteomes" id="UP001443914"/>
    </source>
</evidence>